<accession>A0A8J2LB00</accession>
<dbReference type="AlphaFoldDB" id="A0A8J2LB00"/>
<keyword evidence="3" id="KW-1185">Reference proteome</keyword>
<evidence type="ECO:0000313" key="3">
    <source>
        <dbReference type="Proteomes" id="UP000708208"/>
    </source>
</evidence>
<comment type="caution">
    <text evidence="2">The sequence shown here is derived from an EMBL/GenBank/DDBJ whole genome shotgun (WGS) entry which is preliminary data.</text>
</comment>
<feature type="non-terminal residue" evidence="2">
    <location>
        <position position="1"/>
    </location>
</feature>
<proteinExistence type="predicted"/>
<name>A0A8J2LB00_9HEXA</name>
<dbReference type="Proteomes" id="UP000708208">
    <property type="component" value="Unassembled WGS sequence"/>
</dbReference>
<reference evidence="2" key="1">
    <citation type="submission" date="2021-06" db="EMBL/GenBank/DDBJ databases">
        <authorList>
            <person name="Hodson N. C."/>
            <person name="Mongue J. A."/>
            <person name="Jaron S. K."/>
        </authorList>
    </citation>
    <scope>NUCLEOTIDE SEQUENCE</scope>
</reference>
<gene>
    <name evidence="2" type="ORF">AFUS01_LOCUS38743</name>
</gene>
<organism evidence="2 3">
    <name type="scientific">Allacma fusca</name>
    <dbReference type="NCBI Taxonomy" id="39272"/>
    <lineage>
        <taxon>Eukaryota</taxon>
        <taxon>Metazoa</taxon>
        <taxon>Ecdysozoa</taxon>
        <taxon>Arthropoda</taxon>
        <taxon>Hexapoda</taxon>
        <taxon>Collembola</taxon>
        <taxon>Symphypleona</taxon>
        <taxon>Sminthuridae</taxon>
        <taxon>Allacma</taxon>
    </lineage>
</organism>
<evidence type="ECO:0000313" key="2">
    <source>
        <dbReference type="EMBL" id="CAG7828844.1"/>
    </source>
</evidence>
<protein>
    <submittedName>
        <fullName evidence="2">Uncharacterized protein</fullName>
    </submittedName>
</protein>
<dbReference type="EMBL" id="CAJVCH010549120">
    <property type="protein sequence ID" value="CAG7828844.1"/>
    <property type="molecule type" value="Genomic_DNA"/>
</dbReference>
<sequence>MSGSEVYAGNILHVGSRARMSKVAAELASEAADLSFQAKEDSTTRSRSTTKSKITKRLGIENVK</sequence>
<evidence type="ECO:0000256" key="1">
    <source>
        <dbReference type="SAM" id="MobiDB-lite"/>
    </source>
</evidence>
<feature type="region of interest" description="Disordered" evidence="1">
    <location>
        <begin position="35"/>
        <end position="64"/>
    </location>
</feature>